<protein>
    <recommendedName>
        <fullName evidence="8">Glutathione S-transferase</fullName>
    </recommendedName>
</protein>
<reference evidence="7" key="1">
    <citation type="submission" date="2016-06" db="EMBL/GenBank/DDBJ databases">
        <authorList>
            <person name="Hehemann J.-H."/>
            <person name="Arevalo P."/>
            <person name="Datta M.S."/>
            <person name="Polz M.F."/>
        </authorList>
    </citation>
    <scope>NUCLEOTIDE SEQUENCE [LARGE SCALE GENOMIC DNA]</scope>
    <source>
        <strain evidence="7">9CSC122</strain>
    </source>
</reference>
<evidence type="ECO:0000256" key="4">
    <source>
        <dbReference type="ARBA" id="ARBA00023136"/>
    </source>
</evidence>
<dbReference type="PANTHER" id="PTHR35814:SF1">
    <property type="entry name" value="GLUTATHIONE S-TRANSFERASE-RELATED"/>
    <property type="match status" value="1"/>
</dbReference>
<dbReference type="EMBL" id="MAJZ01000272">
    <property type="protein sequence ID" value="OCH78341.1"/>
    <property type="molecule type" value="Genomic_DNA"/>
</dbReference>
<evidence type="ECO:0000256" key="2">
    <source>
        <dbReference type="ARBA" id="ARBA00022692"/>
    </source>
</evidence>
<keyword evidence="2 5" id="KW-0812">Transmembrane</keyword>
<dbReference type="InterPro" id="IPR001129">
    <property type="entry name" value="Membr-assoc_MAPEG"/>
</dbReference>
<evidence type="ECO:0000256" key="1">
    <source>
        <dbReference type="ARBA" id="ARBA00004370"/>
    </source>
</evidence>
<proteinExistence type="predicted"/>
<evidence type="ECO:0000256" key="5">
    <source>
        <dbReference type="SAM" id="Phobius"/>
    </source>
</evidence>
<feature type="transmembrane region" description="Helical" evidence="5">
    <location>
        <begin position="105"/>
        <end position="124"/>
    </location>
</feature>
<keyword evidence="4 5" id="KW-0472">Membrane</keyword>
<accession>A0A1B9R2B3</accession>
<dbReference type="Proteomes" id="UP000093173">
    <property type="component" value="Unassembled WGS sequence"/>
</dbReference>
<comment type="subcellular location">
    <subcellularLocation>
        <location evidence="1">Membrane</location>
    </subcellularLocation>
</comment>
<keyword evidence="3 5" id="KW-1133">Transmembrane helix</keyword>
<organism evidence="6 7">
    <name type="scientific">Vibrio genomosp. F10</name>
    <dbReference type="NCBI Taxonomy" id="723171"/>
    <lineage>
        <taxon>Bacteria</taxon>
        <taxon>Pseudomonadati</taxon>
        <taxon>Pseudomonadota</taxon>
        <taxon>Gammaproteobacteria</taxon>
        <taxon>Vibrionales</taxon>
        <taxon>Vibrionaceae</taxon>
        <taxon>Vibrio</taxon>
    </lineage>
</organism>
<sequence length="128" mass="14056">MITALYASVLASLMIWLSAQVIKQRRSNKIAYADGDVEALKIARSAHGNASEYIPITLILMALLEHNGIGLLWIHGLGSVFVIGRVMHARAILSNTLPGRKTGMLMTFATMALLIVLNLLYLPVDKLW</sequence>
<dbReference type="SUPFAM" id="SSF161084">
    <property type="entry name" value="MAPEG domain-like"/>
    <property type="match status" value="1"/>
</dbReference>
<evidence type="ECO:0000313" key="6">
    <source>
        <dbReference type="EMBL" id="OCH78341.1"/>
    </source>
</evidence>
<dbReference type="Gene3D" id="1.20.120.550">
    <property type="entry name" value="Membrane associated eicosanoid/glutathione metabolism-like domain"/>
    <property type="match status" value="1"/>
</dbReference>
<evidence type="ECO:0000313" key="7">
    <source>
        <dbReference type="Proteomes" id="UP000093173"/>
    </source>
</evidence>
<feature type="transmembrane region" description="Helical" evidence="5">
    <location>
        <begin position="70"/>
        <end position="93"/>
    </location>
</feature>
<comment type="caution">
    <text evidence="6">The sequence shown here is derived from an EMBL/GenBank/DDBJ whole genome shotgun (WGS) entry which is preliminary data.</text>
</comment>
<name>A0A1B9R2B3_9VIBR</name>
<keyword evidence="7" id="KW-1185">Reference proteome</keyword>
<evidence type="ECO:0000256" key="3">
    <source>
        <dbReference type="ARBA" id="ARBA00022989"/>
    </source>
</evidence>
<evidence type="ECO:0008006" key="8">
    <source>
        <dbReference type="Google" id="ProtNLM"/>
    </source>
</evidence>
<gene>
    <name evidence="6" type="ORF">A6E14_00835</name>
</gene>
<dbReference type="GO" id="GO:0016020">
    <property type="term" value="C:membrane"/>
    <property type="evidence" value="ECO:0007669"/>
    <property type="project" value="UniProtKB-SubCell"/>
</dbReference>
<dbReference type="Pfam" id="PF01124">
    <property type="entry name" value="MAPEG"/>
    <property type="match status" value="1"/>
</dbReference>
<dbReference type="RefSeq" id="WP_017034792.1">
    <property type="nucleotide sequence ID" value="NZ_JBNGCH010000272.1"/>
</dbReference>
<dbReference type="PANTHER" id="PTHR35814">
    <property type="match status" value="1"/>
</dbReference>
<dbReference type="AlphaFoldDB" id="A0A1B9R2B3"/>
<dbReference type="InterPro" id="IPR023352">
    <property type="entry name" value="MAPEG-like_dom_sf"/>
</dbReference>